<dbReference type="Proteomes" id="UP000001056">
    <property type="component" value="Unassembled WGS sequence"/>
</dbReference>
<accession>Q2GZ55</accession>
<dbReference type="PANTHER" id="PTHR10039">
    <property type="entry name" value="AMELOGENIN"/>
    <property type="match status" value="1"/>
</dbReference>
<dbReference type="PANTHER" id="PTHR10039:SF16">
    <property type="entry name" value="GPI INOSITOL-DEACYLASE"/>
    <property type="match status" value="1"/>
</dbReference>
<dbReference type="GeneID" id="4392005"/>
<dbReference type="Gene3D" id="3.40.50.300">
    <property type="entry name" value="P-loop containing nucleotide triphosphate hydrolases"/>
    <property type="match status" value="1"/>
</dbReference>
<dbReference type="InParanoid" id="Q2GZ55"/>
<sequence>MVYRWGFCRLETNAAVAPLGLWRRSELTCWYHHSLVGTGKIILTSIIIDEIQQQHLGALAFFYFTFRERDAQDLFCVKHAIPSQLVRHLTREDAREKGKFHMPQAFCSLCDKYSPSGHPTLEDLDKTLAKVLGESAETYIFIDAMDECPSPSDRADVISLLASLSHGPQPNIHVLMTSRREGDIDTAIRGLPGGTVTTLSLASVQVEIDKDIKNHILENMRREPYRSWSSNQQTKVVNALSSRAGGSFRWACLQLEELREKPREIDIDRALSQLPGDLQETHYRVSLSSSPLRNKPSWLRRFTSVVTMAPDAEERAGKAEGSPVPDDDYYVSLEPETRFPSVEWIQRILSGLVIIENDDNYYDWGAKDNKVSFAHFSVKQYLESTSASPSHFHLDKTEGKWLVFNSGFGYLYHYDRLHPKLGFDAVRDPVSRMPFVELDRGEFAYFLFRELPNLARVLTQGGNDNVAKLKLDAIQRRWFRITNDHANLCTRVVLFSAYRSGNVKLVKHLISDWEVSPEHWAVEFSDLEI</sequence>
<evidence type="ECO:0000259" key="2">
    <source>
        <dbReference type="Pfam" id="PF24883"/>
    </source>
</evidence>
<dbReference type="Pfam" id="PF24883">
    <property type="entry name" value="NPHP3_N"/>
    <property type="match status" value="1"/>
</dbReference>
<feature type="domain" description="Nephrocystin 3-like N-terminal" evidence="2">
    <location>
        <begin position="29"/>
        <end position="179"/>
    </location>
</feature>
<dbReference type="InterPro" id="IPR027417">
    <property type="entry name" value="P-loop_NTPase"/>
</dbReference>
<keyword evidence="1" id="KW-0677">Repeat</keyword>
<gene>
    <name evidence="3" type="ORF">CHGG_05191</name>
</gene>
<name>Q2GZ55_CHAGB</name>
<dbReference type="eggNOG" id="ENOG502RUF1">
    <property type="taxonomic scope" value="Eukaryota"/>
</dbReference>
<reference evidence="4" key="1">
    <citation type="journal article" date="2015" name="Genome Announc.">
        <title>Draft genome sequence of the cellulolytic fungus Chaetomium globosum.</title>
        <authorList>
            <person name="Cuomo C.A."/>
            <person name="Untereiner W.A."/>
            <person name="Ma L.-J."/>
            <person name="Grabherr M."/>
            <person name="Birren B.W."/>
        </authorList>
    </citation>
    <scope>NUCLEOTIDE SEQUENCE [LARGE SCALE GENOMIC DNA]</scope>
    <source>
        <strain evidence="4">ATCC 6205 / CBS 148.51 / DSM 1962 / NBRC 6347 / NRRL 1970</strain>
    </source>
</reference>
<dbReference type="RefSeq" id="XP_001224405.1">
    <property type="nucleotide sequence ID" value="XM_001224404.1"/>
</dbReference>
<organism evidence="3 4">
    <name type="scientific">Chaetomium globosum (strain ATCC 6205 / CBS 148.51 / DSM 1962 / NBRC 6347 / NRRL 1970)</name>
    <name type="common">Soil fungus</name>
    <dbReference type="NCBI Taxonomy" id="306901"/>
    <lineage>
        <taxon>Eukaryota</taxon>
        <taxon>Fungi</taxon>
        <taxon>Dikarya</taxon>
        <taxon>Ascomycota</taxon>
        <taxon>Pezizomycotina</taxon>
        <taxon>Sordariomycetes</taxon>
        <taxon>Sordariomycetidae</taxon>
        <taxon>Sordariales</taxon>
        <taxon>Chaetomiaceae</taxon>
        <taxon>Chaetomium</taxon>
    </lineage>
</organism>
<dbReference type="InterPro" id="IPR056884">
    <property type="entry name" value="NPHP3-like_N"/>
</dbReference>
<dbReference type="EMBL" id="CH408032">
    <property type="protein sequence ID" value="EAQ88572.1"/>
    <property type="molecule type" value="Genomic_DNA"/>
</dbReference>
<protein>
    <recommendedName>
        <fullName evidence="2">Nephrocystin 3-like N-terminal domain-containing protein</fullName>
    </recommendedName>
</protein>
<evidence type="ECO:0000256" key="1">
    <source>
        <dbReference type="ARBA" id="ARBA00022737"/>
    </source>
</evidence>
<evidence type="ECO:0000313" key="3">
    <source>
        <dbReference type="EMBL" id="EAQ88572.1"/>
    </source>
</evidence>
<dbReference type="OMA" id="FRITNDH"/>
<proteinExistence type="predicted"/>
<dbReference type="AlphaFoldDB" id="Q2GZ55"/>
<keyword evidence="4" id="KW-1185">Reference proteome</keyword>
<dbReference type="OrthoDB" id="4772757at2759"/>
<evidence type="ECO:0000313" key="4">
    <source>
        <dbReference type="Proteomes" id="UP000001056"/>
    </source>
</evidence>
<dbReference type="VEuPathDB" id="FungiDB:CHGG_05191"/>
<dbReference type="HOGENOM" id="CLU_514812_0_0_1"/>